<dbReference type="EMBL" id="CP000325">
    <property type="protein sequence ID" value="ABL03610.1"/>
    <property type="molecule type" value="Genomic_DNA"/>
</dbReference>
<accession>A0PMP1</accession>
<protein>
    <submittedName>
        <fullName evidence="1">Uncharacterized protein</fullName>
    </submittedName>
</protein>
<proteinExistence type="predicted"/>
<dbReference type="HOGENOM" id="CLU_2845212_0_0_11"/>
<dbReference type="KEGG" id="mul:MUL_0998"/>
<evidence type="ECO:0000313" key="1">
    <source>
        <dbReference type="EMBL" id="ABL03610.1"/>
    </source>
</evidence>
<name>A0PMP1_MYCUA</name>
<dbReference type="Proteomes" id="UP000000765">
    <property type="component" value="Chromosome"/>
</dbReference>
<reference evidence="1 2" key="1">
    <citation type="journal article" date="2007" name="Genome Res.">
        <title>Reductive evolution and niche adaptation inferred from the genome of Mycobacterium ulcerans, the causative agent of Buruli ulcer.</title>
        <authorList>
            <person name="Stinear T.P."/>
            <person name="Seemann T."/>
            <person name="Pidot S."/>
            <person name="Frigui W."/>
            <person name="Reysset G."/>
            <person name="Garnier T."/>
            <person name="Meurice G."/>
            <person name="Simon D."/>
            <person name="Bouchier C."/>
            <person name="Ma L."/>
            <person name="Tichit M."/>
            <person name="Porter J.L."/>
            <person name="Ryan J."/>
            <person name="Johnson P.D."/>
            <person name="Davies J.K."/>
            <person name="Jenkin G.A."/>
            <person name="Small P.L."/>
            <person name="Jones L.M."/>
            <person name="Tekaia F."/>
            <person name="Laval F."/>
            <person name="Daffe M."/>
            <person name="Parkhill J."/>
            <person name="Cole S.T."/>
        </authorList>
    </citation>
    <scope>NUCLEOTIDE SEQUENCE [LARGE SCALE GENOMIC DNA]</scope>
    <source>
        <strain evidence="1 2">Agy99</strain>
    </source>
</reference>
<gene>
    <name evidence="1" type="ordered locus">MUL_0998</name>
</gene>
<organism evidence="1 2">
    <name type="scientific">Mycobacterium ulcerans (strain Agy99)</name>
    <dbReference type="NCBI Taxonomy" id="362242"/>
    <lineage>
        <taxon>Bacteria</taxon>
        <taxon>Bacillati</taxon>
        <taxon>Actinomycetota</taxon>
        <taxon>Actinomycetes</taxon>
        <taxon>Mycobacteriales</taxon>
        <taxon>Mycobacteriaceae</taxon>
        <taxon>Mycobacterium</taxon>
        <taxon>Mycobacterium ulcerans group</taxon>
    </lineage>
</organism>
<evidence type="ECO:0000313" key="2">
    <source>
        <dbReference type="Proteomes" id="UP000000765"/>
    </source>
</evidence>
<dbReference type="AlphaFoldDB" id="A0PMP1"/>
<sequence>MPKSVQVTACGKVVAFPPWLADRMIADGRAKAAMIRIVHLDDWAETEVINPGLVVVGKFDLNSVW</sequence>